<name>A0A1F6CJ79_9BACT</name>
<dbReference type="AlphaFoldDB" id="A0A1F6CJ79"/>
<evidence type="ECO:0000313" key="2">
    <source>
        <dbReference type="Proteomes" id="UP000178815"/>
    </source>
</evidence>
<reference evidence="1 2" key="1">
    <citation type="journal article" date="2016" name="Nat. Commun.">
        <title>Thousands of microbial genomes shed light on interconnected biogeochemical processes in an aquifer system.</title>
        <authorList>
            <person name="Anantharaman K."/>
            <person name="Brown C.T."/>
            <person name="Hug L.A."/>
            <person name="Sharon I."/>
            <person name="Castelle C.J."/>
            <person name="Probst A.J."/>
            <person name="Thomas B.C."/>
            <person name="Singh A."/>
            <person name="Wilkins M.J."/>
            <person name="Karaoz U."/>
            <person name="Brodie E.L."/>
            <person name="Williams K.H."/>
            <person name="Hubbard S.S."/>
            <person name="Banfield J.F."/>
        </authorList>
    </citation>
    <scope>NUCLEOTIDE SEQUENCE [LARGE SCALE GENOMIC DNA]</scope>
</reference>
<organism evidence="1 2">
    <name type="scientific">Candidatus Kaiserbacteria bacterium RIFCSPHIGHO2_01_FULL_53_31</name>
    <dbReference type="NCBI Taxonomy" id="1798481"/>
    <lineage>
        <taxon>Bacteria</taxon>
        <taxon>Candidatus Kaiseribacteriota</taxon>
    </lineage>
</organism>
<dbReference type="Proteomes" id="UP000178815">
    <property type="component" value="Unassembled WGS sequence"/>
</dbReference>
<gene>
    <name evidence="1" type="ORF">A2678_02615</name>
</gene>
<sequence>MKLLKEINSIEVKRAFVIADHITQRKNLGNNHKFLKDLPEKAFDKKLQSAKKAIFKLKPASLDKLVTPKWPKRIKAYNESRWFLAEASPKELGVWSKAGRLPLEWTRGSLLETAKKVKEGLEKKSKLIKDRPRHSIPNILKIKAHLDQKEKYLFPIVFKTDTGTRGRKRLKRKMKGDIDDGCMRSIALAISGRNPITIYFGIPKKRLAK</sequence>
<proteinExistence type="predicted"/>
<accession>A0A1F6CJ79</accession>
<dbReference type="EMBL" id="MFKU01000006">
    <property type="protein sequence ID" value="OGG48932.1"/>
    <property type="molecule type" value="Genomic_DNA"/>
</dbReference>
<evidence type="ECO:0000313" key="1">
    <source>
        <dbReference type="EMBL" id="OGG48932.1"/>
    </source>
</evidence>
<comment type="caution">
    <text evidence="1">The sequence shown here is derived from an EMBL/GenBank/DDBJ whole genome shotgun (WGS) entry which is preliminary data.</text>
</comment>
<protein>
    <submittedName>
        <fullName evidence="1">Uncharacterized protein</fullName>
    </submittedName>
</protein>
<dbReference type="STRING" id="1798481.A2678_02615"/>